<keyword evidence="3 6" id="KW-0812">Transmembrane</keyword>
<evidence type="ECO:0000256" key="3">
    <source>
        <dbReference type="ARBA" id="ARBA00022692"/>
    </source>
</evidence>
<dbReference type="AlphaFoldDB" id="A0A3D8I4W3"/>
<evidence type="ECO:0000313" key="7">
    <source>
        <dbReference type="EMBL" id="RDU60190.1"/>
    </source>
</evidence>
<evidence type="ECO:0000256" key="4">
    <source>
        <dbReference type="ARBA" id="ARBA00022989"/>
    </source>
</evidence>
<keyword evidence="5 6" id="KW-0472">Membrane</keyword>
<evidence type="ECO:0000256" key="6">
    <source>
        <dbReference type="SAM" id="Phobius"/>
    </source>
</evidence>
<organism evidence="7 8">
    <name type="scientific">Helicobacter marmotae</name>
    <dbReference type="NCBI Taxonomy" id="152490"/>
    <lineage>
        <taxon>Bacteria</taxon>
        <taxon>Pseudomonadati</taxon>
        <taxon>Campylobacterota</taxon>
        <taxon>Epsilonproteobacteria</taxon>
        <taxon>Campylobacterales</taxon>
        <taxon>Helicobacteraceae</taxon>
        <taxon>Helicobacter</taxon>
    </lineage>
</organism>
<feature type="transmembrane region" description="Helical" evidence="6">
    <location>
        <begin position="160"/>
        <end position="179"/>
    </location>
</feature>
<evidence type="ECO:0000256" key="2">
    <source>
        <dbReference type="ARBA" id="ARBA00022475"/>
    </source>
</evidence>
<dbReference type="Pfam" id="PF04347">
    <property type="entry name" value="FliO"/>
    <property type="match status" value="1"/>
</dbReference>
<protein>
    <submittedName>
        <fullName evidence="7">Uncharacterized protein</fullName>
    </submittedName>
</protein>
<dbReference type="Proteomes" id="UP000256599">
    <property type="component" value="Unassembled WGS sequence"/>
</dbReference>
<comment type="subcellular location">
    <subcellularLocation>
        <location evidence="1">Cell membrane</location>
    </subcellularLocation>
</comment>
<keyword evidence="8" id="KW-1185">Reference proteome</keyword>
<gene>
    <name evidence="7" type="ORF">CQA63_03995</name>
</gene>
<reference evidence="7 8" key="1">
    <citation type="submission" date="2018-04" db="EMBL/GenBank/DDBJ databases">
        <title>Novel Campyloabacter and Helicobacter Species and Strains.</title>
        <authorList>
            <person name="Mannion A.J."/>
            <person name="Shen Z."/>
            <person name="Fox J.G."/>
        </authorList>
    </citation>
    <scope>NUCLEOTIDE SEQUENCE [LARGE SCALE GENOMIC DNA]</scope>
    <source>
        <strain evidence="7 8">MIT 98-6070</strain>
    </source>
</reference>
<comment type="caution">
    <text evidence="7">The sequence shown here is derived from an EMBL/GenBank/DDBJ whole genome shotgun (WGS) entry which is preliminary data.</text>
</comment>
<sequence length="288" mass="33347">MLVCSLYADTKGIDIELRERSDVLEILLKFENTYDKPPYLTKQDAYKGVIFPDLQMRAYNKQFKNFFINEVQIFNIQNNLYVLGVGDTQNIDVSVSKAPYAIKVTFQKATPIPNELDTLLSTAYSPKLPDVSMQPKATPLQNEIFNSPLSFKDDMGIDTWRYIAVLVVMALLVLILWVVKRYVVHKKQFRDYFTSMAQKSEVFNPTKIEVIAQKVLDSKHKILTLESNGYRYLILIGATSTTLIDRYPIPQNITKEEQSLFNDQFAKLLEQKQERLSKYLHNNHNSKE</sequence>
<evidence type="ECO:0000256" key="5">
    <source>
        <dbReference type="ARBA" id="ARBA00023136"/>
    </source>
</evidence>
<name>A0A3D8I4W3_9HELI</name>
<dbReference type="EMBL" id="NXLR01000005">
    <property type="protein sequence ID" value="RDU60190.1"/>
    <property type="molecule type" value="Genomic_DNA"/>
</dbReference>
<dbReference type="GO" id="GO:0016020">
    <property type="term" value="C:membrane"/>
    <property type="evidence" value="ECO:0007669"/>
    <property type="project" value="InterPro"/>
</dbReference>
<keyword evidence="4 6" id="KW-1133">Transmembrane helix</keyword>
<proteinExistence type="predicted"/>
<dbReference type="GO" id="GO:0044781">
    <property type="term" value="P:bacterial-type flagellum organization"/>
    <property type="evidence" value="ECO:0007669"/>
    <property type="project" value="InterPro"/>
</dbReference>
<evidence type="ECO:0000313" key="8">
    <source>
        <dbReference type="Proteomes" id="UP000256599"/>
    </source>
</evidence>
<dbReference type="InterPro" id="IPR022781">
    <property type="entry name" value="Flagellar_biosynth_FliO"/>
</dbReference>
<evidence type="ECO:0000256" key="1">
    <source>
        <dbReference type="ARBA" id="ARBA00004236"/>
    </source>
</evidence>
<accession>A0A3D8I4W3</accession>
<keyword evidence="2" id="KW-1003">Cell membrane</keyword>
<dbReference type="OrthoDB" id="5322848at2"/>